<sequence>MVAIRKLTARGICTDRVGNEQAPSDPESSVHADVTFARLPSGYFAFIIKSGDGEPGRVDAYHSIIVTVSVAFSFSESPLSVSWSSGGDKVTVSFNTSEEFWAVVRCIHVARHDYDCDPVLRVAQEELCILQARLNDIEDTAFLTALEKFTTTT</sequence>
<dbReference type="Proteomes" id="UP000015241">
    <property type="component" value="Unassembled WGS sequence"/>
</dbReference>
<accession>S8DXK9</accession>
<evidence type="ECO:0000313" key="2">
    <source>
        <dbReference type="Proteomes" id="UP000015241"/>
    </source>
</evidence>
<proteinExistence type="predicted"/>
<evidence type="ECO:0000313" key="1">
    <source>
        <dbReference type="EMBL" id="EPS97771.1"/>
    </source>
</evidence>
<gene>
    <name evidence="1" type="ORF">FOMPIDRAFT_158255</name>
</gene>
<dbReference type="AlphaFoldDB" id="S8DXK9"/>
<dbReference type="EMBL" id="KE504173">
    <property type="protein sequence ID" value="EPS97771.1"/>
    <property type="molecule type" value="Genomic_DNA"/>
</dbReference>
<reference evidence="1 2" key="1">
    <citation type="journal article" date="2012" name="Science">
        <title>The Paleozoic origin of enzymatic lignin decomposition reconstructed from 31 fungal genomes.</title>
        <authorList>
            <person name="Floudas D."/>
            <person name="Binder M."/>
            <person name="Riley R."/>
            <person name="Barry K."/>
            <person name="Blanchette R.A."/>
            <person name="Henrissat B."/>
            <person name="Martinez A.T."/>
            <person name="Otillar R."/>
            <person name="Spatafora J.W."/>
            <person name="Yadav J.S."/>
            <person name="Aerts A."/>
            <person name="Benoit I."/>
            <person name="Boyd A."/>
            <person name="Carlson A."/>
            <person name="Copeland A."/>
            <person name="Coutinho P.M."/>
            <person name="de Vries R.P."/>
            <person name="Ferreira P."/>
            <person name="Findley K."/>
            <person name="Foster B."/>
            <person name="Gaskell J."/>
            <person name="Glotzer D."/>
            <person name="Gorecki P."/>
            <person name="Heitman J."/>
            <person name="Hesse C."/>
            <person name="Hori C."/>
            <person name="Igarashi K."/>
            <person name="Jurgens J.A."/>
            <person name="Kallen N."/>
            <person name="Kersten P."/>
            <person name="Kohler A."/>
            <person name="Kuees U."/>
            <person name="Kumar T.K.A."/>
            <person name="Kuo A."/>
            <person name="LaButti K."/>
            <person name="Larrondo L.F."/>
            <person name="Lindquist E."/>
            <person name="Ling A."/>
            <person name="Lombard V."/>
            <person name="Lucas S."/>
            <person name="Lundell T."/>
            <person name="Martin R."/>
            <person name="McLaughlin D.J."/>
            <person name="Morgenstern I."/>
            <person name="Morin E."/>
            <person name="Murat C."/>
            <person name="Nagy L.G."/>
            <person name="Nolan M."/>
            <person name="Ohm R.A."/>
            <person name="Patyshakuliyeva A."/>
            <person name="Rokas A."/>
            <person name="Ruiz-Duenas F.J."/>
            <person name="Sabat G."/>
            <person name="Salamov A."/>
            <person name="Samejima M."/>
            <person name="Schmutz J."/>
            <person name="Slot J.C."/>
            <person name="St John F."/>
            <person name="Stenlid J."/>
            <person name="Sun H."/>
            <person name="Sun S."/>
            <person name="Syed K."/>
            <person name="Tsang A."/>
            <person name="Wiebenga A."/>
            <person name="Young D."/>
            <person name="Pisabarro A."/>
            <person name="Eastwood D.C."/>
            <person name="Martin F."/>
            <person name="Cullen D."/>
            <person name="Grigoriev I.V."/>
            <person name="Hibbett D.S."/>
        </authorList>
    </citation>
    <scope>NUCLEOTIDE SEQUENCE</scope>
    <source>
        <strain evidence="2">FP-58527</strain>
    </source>
</reference>
<organism evidence="1 2">
    <name type="scientific">Fomitopsis schrenkii</name>
    <name type="common">Brown rot fungus</name>
    <dbReference type="NCBI Taxonomy" id="2126942"/>
    <lineage>
        <taxon>Eukaryota</taxon>
        <taxon>Fungi</taxon>
        <taxon>Dikarya</taxon>
        <taxon>Basidiomycota</taxon>
        <taxon>Agaricomycotina</taxon>
        <taxon>Agaricomycetes</taxon>
        <taxon>Polyporales</taxon>
        <taxon>Fomitopsis</taxon>
    </lineage>
</organism>
<dbReference type="HOGENOM" id="CLU_115020_0_0_1"/>
<protein>
    <submittedName>
        <fullName evidence="1">Uncharacterized protein</fullName>
    </submittedName>
</protein>
<keyword evidence="2" id="KW-1185">Reference proteome</keyword>
<dbReference type="InParanoid" id="S8DXK9"/>
<name>S8DXK9_FOMSC</name>